<name>A0A7J7HHB7_CAMSI</name>
<dbReference type="AlphaFoldDB" id="A0A7J7HHB7"/>
<evidence type="ECO:0000313" key="2">
    <source>
        <dbReference type="Proteomes" id="UP000593564"/>
    </source>
</evidence>
<gene>
    <name evidence="1" type="ORF">HYC85_010043</name>
</gene>
<reference evidence="1 2" key="2">
    <citation type="submission" date="2020-07" db="EMBL/GenBank/DDBJ databases">
        <title>Genome assembly of wild tea tree DASZ reveals pedigree and selection history of tea varieties.</title>
        <authorList>
            <person name="Zhang W."/>
        </authorList>
    </citation>
    <scope>NUCLEOTIDE SEQUENCE [LARGE SCALE GENOMIC DNA]</scope>
    <source>
        <strain evidence="2">cv. G240</strain>
        <tissue evidence="1">Leaf</tissue>
    </source>
</reference>
<reference evidence="2" key="1">
    <citation type="journal article" date="2020" name="Nat. Commun.">
        <title>Genome assembly of wild tea tree DASZ reveals pedigree and selection history of tea varieties.</title>
        <authorList>
            <person name="Zhang W."/>
            <person name="Zhang Y."/>
            <person name="Qiu H."/>
            <person name="Guo Y."/>
            <person name="Wan H."/>
            <person name="Zhang X."/>
            <person name="Scossa F."/>
            <person name="Alseekh S."/>
            <person name="Zhang Q."/>
            <person name="Wang P."/>
            <person name="Xu L."/>
            <person name="Schmidt M.H."/>
            <person name="Jia X."/>
            <person name="Li D."/>
            <person name="Zhu A."/>
            <person name="Guo F."/>
            <person name="Chen W."/>
            <person name="Ni D."/>
            <person name="Usadel B."/>
            <person name="Fernie A.R."/>
            <person name="Wen W."/>
        </authorList>
    </citation>
    <scope>NUCLEOTIDE SEQUENCE [LARGE SCALE GENOMIC DNA]</scope>
    <source>
        <strain evidence="2">cv. G240</strain>
    </source>
</reference>
<evidence type="ECO:0000313" key="1">
    <source>
        <dbReference type="EMBL" id="KAF5952099.1"/>
    </source>
</evidence>
<protein>
    <submittedName>
        <fullName evidence="1">Uncharacterized protein</fullName>
    </submittedName>
</protein>
<organism evidence="1 2">
    <name type="scientific">Camellia sinensis</name>
    <name type="common">Tea plant</name>
    <name type="synonym">Thea sinensis</name>
    <dbReference type="NCBI Taxonomy" id="4442"/>
    <lineage>
        <taxon>Eukaryota</taxon>
        <taxon>Viridiplantae</taxon>
        <taxon>Streptophyta</taxon>
        <taxon>Embryophyta</taxon>
        <taxon>Tracheophyta</taxon>
        <taxon>Spermatophyta</taxon>
        <taxon>Magnoliopsida</taxon>
        <taxon>eudicotyledons</taxon>
        <taxon>Gunneridae</taxon>
        <taxon>Pentapetalae</taxon>
        <taxon>asterids</taxon>
        <taxon>Ericales</taxon>
        <taxon>Theaceae</taxon>
        <taxon>Camellia</taxon>
    </lineage>
</organism>
<sequence>MTPELDWDWRVKSLTTMLDSSSDEEMEKEEDEESLRSIPLTEIEHQLISVPYDLGFRPSSSEIKIVNIYRSESVFDCENLRNLRRGDDNIRLGLGVSGLAQI</sequence>
<accession>A0A7J7HHB7</accession>
<comment type="caution">
    <text evidence="1">The sequence shown here is derived from an EMBL/GenBank/DDBJ whole genome shotgun (WGS) entry which is preliminary data.</text>
</comment>
<keyword evidence="2" id="KW-1185">Reference proteome</keyword>
<proteinExistence type="predicted"/>
<dbReference type="EMBL" id="JACBKZ010000004">
    <property type="protein sequence ID" value="KAF5952099.1"/>
    <property type="molecule type" value="Genomic_DNA"/>
</dbReference>
<dbReference type="Proteomes" id="UP000593564">
    <property type="component" value="Unassembled WGS sequence"/>
</dbReference>